<organism evidence="3">
    <name type="scientific">Rhizopus microsporus var. microsporus</name>
    <dbReference type="NCBI Taxonomy" id="86635"/>
    <lineage>
        <taxon>Eukaryota</taxon>
        <taxon>Fungi</taxon>
        <taxon>Fungi incertae sedis</taxon>
        <taxon>Mucoromycota</taxon>
        <taxon>Mucoromycotina</taxon>
        <taxon>Mucoromycetes</taxon>
        <taxon>Mucorales</taxon>
        <taxon>Mucorineae</taxon>
        <taxon>Rhizopodaceae</taxon>
        <taxon>Rhizopus</taxon>
    </lineage>
</organism>
<name>A0A1X0QQK1_RHIZD</name>
<dbReference type="EMBL" id="KV922080">
    <property type="protein sequence ID" value="ORE02017.1"/>
    <property type="molecule type" value="Genomic_DNA"/>
</dbReference>
<dbReference type="AlphaFoldDB" id="A0A1X0QQK1"/>
<keyword evidence="2" id="KW-0472">Membrane</keyword>
<dbReference type="Proteomes" id="UP000242414">
    <property type="component" value="Unassembled WGS sequence"/>
</dbReference>
<proteinExistence type="predicted"/>
<keyword evidence="1" id="KW-0175">Coiled coil</keyword>
<accession>A0A1X0QQK1</accession>
<protein>
    <submittedName>
        <fullName evidence="3">Uncharacterized protein</fullName>
    </submittedName>
</protein>
<evidence type="ECO:0000256" key="1">
    <source>
        <dbReference type="SAM" id="Coils"/>
    </source>
</evidence>
<evidence type="ECO:0000313" key="3">
    <source>
        <dbReference type="EMBL" id="ORE02017.1"/>
    </source>
</evidence>
<feature type="transmembrane region" description="Helical" evidence="2">
    <location>
        <begin position="410"/>
        <end position="433"/>
    </location>
</feature>
<dbReference type="VEuPathDB" id="FungiDB:BCV72DRAFT_235449"/>
<dbReference type="OrthoDB" id="9451547at2759"/>
<reference evidence="3" key="1">
    <citation type="journal article" date="2016" name="Proc. Natl. Acad. Sci. U.S.A.">
        <title>Lipid metabolic changes in an early divergent fungus govern the establishment of a mutualistic symbiosis with endobacteria.</title>
        <authorList>
            <person name="Lastovetsky O.A."/>
            <person name="Gaspar M.L."/>
            <person name="Mondo S.J."/>
            <person name="LaButti K.M."/>
            <person name="Sandor L."/>
            <person name="Grigoriev I.V."/>
            <person name="Henry S.A."/>
            <person name="Pawlowska T.E."/>
        </authorList>
    </citation>
    <scope>NUCLEOTIDE SEQUENCE [LARGE SCALE GENOMIC DNA]</scope>
    <source>
        <strain evidence="3">ATCC 52814</strain>
    </source>
</reference>
<keyword evidence="2" id="KW-1133">Transmembrane helix</keyword>
<feature type="non-terminal residue" evidence="3">
    <location>
        <position position="434"/>
    </location>
</feature>
<feature type="coiled-coil region" evidence="1">
    <location>
        <begin position="92"/>
        <end position="230"/>
    </location>
</feature>
<gene>
    <name evidence="3" type="ORF">BCV72DRAFT_235449</name>
</gene>
<evidence type="ECO:0000256" key="2">
    <source>
        <dbReference type="SAM" id="Phobius"/>
    </source>
</evidence>
<sequence length="434" mass="50450">MTAILNFRSFNRNSTHDEPVSPTFSNFSLSEKTSSEIKDLLKSAFRSLREKERDLKLAAEVGKTLLENNALLENQQRWLRDQVYNNQCSSDEKRYQTMIGKLEQEHAELLDNYQTIVESNNSMKKNHKESEQKLMAQADALYKELEDAYGAIQKHEEERYSYQGSIQKLKMQQKEMMSKQNSAEIDRLSAEVSQLTARNQALLQAKEETKRRFEETVNQLEQAKRQLTQMGKIKEQYDTLHKTFQHQTTHISQLKAWIKECQRESSKILQVPELMSDSLKSYCSSDEDDFDHNEQMIQLHTHDLVPSSLFSELQSAIQTKNIDFTTDGATTTTIASFTDAPIVVRDVSDTMSLHAYNLYPQIQKRHSTWSCQVNVGGKRKRAYSSTVLCKPTMKRRIFSIARLPLDICYLIWRFTRFVLVAQLSLFFVLLFSFN</sequence>
<keyword evidence="2" id="KW-0812">Transmembrane</keyword>